<dbReference type="EMBL" id="JACIFF010000006">
    <property type="protein sequence ID" value="MBB4079866.1"/>
    <property type="molecule type" value="Genomic_DNA"/>
</dbReference>
<evidence type="ECO:0000256" key="1">
    <source>
        <dbReference type="SAM" id="Phobius"/>
    </source>
</evidence>
<evidence type="ECO:0008006" key="4">
    <source>
        <dbReference type="Google" id="ProtNLM"/>
    </source>
</evidence>
<dbReference type="RefSeq" id="WP_183496105.1">
    <property type="nucleotide sequence ID" value="NZ_JACIFF010000006.1"/>
</dbReference>
<dbReference type="Proteomes" id="UP000576209">
    <property type="component" value="Unassembled WGS sequence"/>
</dbReference>
<keyword evidence="1" id="KW-0812">Transmembrane</keyword>
<proteinExistence type="predicted"/>
<feature type="transmembrane region" description="Helical" evidence="1">
    <location>
        <begin position="213"/>
        <end position="245"/>
    </location>
</feature>
<feature type="transmembrane region" description="Helical" evidence="1">
    <location>
        <begin position="257"/>
        <end position="275"/>
    </location>
</feature>
<evidence type="ECO:0000313" key="2">
    <source>
        <dbReference type="EMBL" id="MBB4079866.1"/>
    </source>
</evidence>
<feature type="transmembrane region" description="Helical" evidence="1">
    <location>
        <begin position="43"/>
        <end position="63"/>
    </location>
</feature>
<accession>A0A840EG22</accession>
<feature type="transmembrane region" description="Helical" evidence="1">
    <location>
        <begin position="92"/>
        <end position="111"/>
    </location>
</feature>
<reference evidence="2 3" key="1">
    <citation type="submission" date="2020-08" db="EMBL/GenBank/DDBJ databases">
        <title>Genomic Encyclopedia of Type Strains, Phase IV (KMG-IV): sequencing the most valuable type-strain genomes for metagenomic binning, comparative biology and taxonomic classification.</title>
        <authorList>
            <person name="Goeker M."/>
        </authorList>
    </citation>
    <scope>NUCLEOTIDE SEQUENCE [LARGE SCALE GENOMIC DNA]</scope>
    <source>
        <strain evidence="2 3">DSM 105137</strain>
    </source>
</reference>
<organism evidence="2 3">
    <name type="scientific">Neolewinella aquimaris</name>
    <dbReference type="NCBI Taxonomy" id="1835722"/>
    <lineage>
        <taxon>Bacteria</taxon>
        <taxon>Pseudomonadati</taxon>
        <taxon>Bacteroidota</taxon>
        <taxon>Saprospiria</taxon>
        <taxon>Saprospirales</taxon>
        <taxon>Lewinellaceae</taxon>
        <taxon>Neolewinella</taxon>
    </lineage>
</organism>
<sequence>MIGCFLLFVYLPTFQWLSEVPQGFFHPPPVSLARLFTDFPGKFGAMTIDLFMVMATACLTLGIRARLASVVLALTYLVGASFQLSFGKIDHASLFPLTLLCFSLSNWGCRLALFPDREWRRDWLAGALTAVFICLGMLTAGYYKARGWIDFDLGTSGFLNWFYISLFGEYNLVPADIVLSITPYGFECLDYLAVLFELSPFFFLLVGPRSWRIWIVAACLFHLSTTLLLGIHFLTHAVVYLPFLVSGRPWFRDRPGLPRWLVVAVGLAAFLHVALRYSGLPAVHLLLPVAWLPPAATLWIGMVAWVVLFLVGLVRLRSPSG</sequence>
<feature type="transmembrane region" description="Helical" evidence="1">
    <location>
        <begin position="123"/>
        <end position="142"/>
    </location>
</feature>
<keyword evidence="1" id="KW-1133">Transmembrane helix</keyword>
<keyword evidence="3" id="KW-1185">Reference proteome</keyword>
<evidence type="ECO:0000313" key="3">
    <source>
        <dbReference type="Proteomes" id="UP000576209"/>
    </source>
</evidence>
<dbReference type="AlphaFoldDB" id="A0A840EG22"/>
<name>A0A840EG22_9BACT</name>
<keyword evidence="1" id="KW-0472">Membrane</keyword>
<feature type="transmembrane region" description="Helical" evidence="1">
    <location>
        <begin position="188"/>
        <end position="207"/>
    </location>
</feature>
<feature type="transmembrane region" description="Helical" evidence="1">
    <location>
        <begin position="295"/>
        <end position="316"/>
    </location>
</feature>
<comment type="caution">
    <text evidence="2">The sequence shown here is derived from an EMBL/GenBank/DDBJ whole genome shotgun (WGS) entry which is preliminary data.</text>
</comment>
<feature type="transmembrane region" description="Helical" evidence="1">
    <location>
        <begin position="70"/>
        <end position="86"/>
    </location>
</feature>
<feature type="transmembrane region" description="Helical" evidence="1">
    <location>
        <begin position="162"/>
        <end position="181"/>
    </location>
</feature>
<protein>
    <recommendedName>
        <fullName evidence="4">HTTM domain-containing protein</fullName>
    </recommendedName>
</protein>
<gene>
    <name evidence="2" type="ORF">GGR28_002493</name>
</gene>